<dbReference type="AlphaFoldDB" id="A0A3Q9FUZ7"/>
<accession>A0A3Q9FUZ7</accession>
<organism evidence="1 2">
    <name type="scientific">Flammeovirga pectinis</name>
    <dbReference type="NCBI Taxonomy" id="2494373"/>
    <lineage>
        <taxon>Bacteria</taxon>
        <taxon>Pseudomonadati</taxon>
        <taxon>Bacteroidota</taxon>
        <taxon>Cytophagia</taxon>
        <taxon>Cytophagales</taxon>
        <taxon>Flammeovirgaceae</taxon>
        <taxon>Flammeovirga</taxon>
    </lineage>
</organism>
<keyword evidence="2" id="KW-1185">Reference proteome</keyword>
<dbReference type="Proteomes" id="UP000267268">
    <property type="component" value="Chromosome 2"/>
</dbReference>
<name>A0A3Q9FUZ7_9BACT</name>
<sequence>MKGNIVYTELREQLDLKLGSKLINTVPEGIRDEWLNYAYKKNPVNILNIGFGDREAFAPYDSIWVRPLVTISQIETILMKSCPIYFNTHKYNGYTLTQNRETYVWSSNANLHPFTPEEIASNPEKFDYLTPEQGFKKGDLIPFVNELIPKIEEKIYPYFEEFKTIEDVYTKIFPTIETSQYNGLPLYQRAFAGFQFEKALIVLKEMQDLNFKEYYEWYKKTIPLGIKQQPIIWQKHHEIFPEFEANYLLK</sequence>
<dbReference type="RefSeq" id="WP_126619644.1">
    <property type="nucleotide sequence ID" value="NZ_CP034563.1"/>
</dbReference>
<dbReference type="OrthoDB" id="1150187at2"/>
<gene>
    <name evidence="1" type="ORF">EI427_23490</name>
</gene>
<dbReference type="KEGG" id="fll:EI427_23490"/>
<evidence type="ECO:0000313" key="2">
    <source>
        <dbReference type="Proteomes" id="UP000267268"/>
    </source>
</evidence>
<reference evidence="1 2" key="1">
    <citation type="submission" date="2018-12" db="EMBL/GenBank/DDBJ databases">
        <title>Flammeovirga pectinis sp. nov., isolated from the gut of the Korean scallop, Patinopecten yessoensis.</title>
        <authorList>
            <person name="Bae J.-W."/>
            <person name="Jeong Y.-S."/>
            <person name="Kang W."/>
        </authorList>
    </citation>
    <scope>NUCLEOTIDE SEQUENCE [LARGE SCALE GENOMIC DNA]</scope>
    <source>
        <strain evidence="1 2">L12M1</strain>
    </source>
</reference>
<evidence type="ECO:0000313" key="1">
    <source>
        <dbReference type="EMBL" id="AZQ65180.1"/>
    </source>
</evidence>
<protein>
    <submittedName>
        <fullName evidence="1">Uncharacterized protein</fullName>
    </submittedName>
</protein>
<proteinExistence type="predicted"/>
<dbReference type="EMBL" id="CP034563">
    <property type="protein sequence ID" value="AZQ65180.1"/>
    <property type="molecule type" value="Genomic_DNA"/>
</dbReference>